<protein>
    <submittedName>
        <fullName evidence="1">Bifunctional riboflavin kinase/FMN adenylyltransferase</fullName>
        <ecNumber evidence="1">2.7.1.26</ecNumber>
    </submittedName>
</protein>
<comment type="caution">
    <text evidence="1">The sequence shown here is derived from an EMBL/GenBank/DDBJ whole genome shotgun (WGS) entry which is preliminary data.</text>
</comment>
<accession>A0A0F2DEA2</accession>
<dbReference type="Proteomes" id="UP000267438">
    <property type="component" value="Unassembled WGS sequence"/>
</dbReference>
<proteinExistence type="predicted"/>
<sequence length="40" mass="4779">MKHLLPIVVMTFNESLKIALEPYHSELFLHILNSTERERK</sequence>
<dbReference type="EMBL" id="RJOH01000005">
    <property type="protein sequence ID" value="RSJ13581.1"/>
    <property type="molecule type" value="Genomic_DNA"/>
</dbReference>
<reference evidence="2 4" key="2">
    <citation type="submission" date="2018-11" db="EMBL/GenBank/DDBJ databases">
        <title>Species Designations Belie Phenotypic and Genotypic Heterogeneity in Oral Streptococci.</title>
        <authorList>
            <person name="Velsko I."/>
        </authorList>
    </citation>
    <scope>NUCLEOTIDE SEQUENCE [LARGE SCALE GENOMIC DNA]</scope>
    <source>
        <strain evidence="2 4">BCC06</strain>
    </source>
</reference>
<name>A0A0F2DEA2_STRMT</name>
<dbReference type="EMBL" id="JYGP01000002">
    <property type="protein sequence ID" value="KJQ68534.1"/>
    <property type="molecule type" value="Genomic_DNA"/>
</dbReference>
<dbReference type="GO" id="GO:0008531">
    <property type="term" value="F:riboflavin kinase activity"/>
    <property type="evidence" value="ECO:0007669"/>
    <property type="project" value="UniProtKB-EC"/>
</dbReference>
<organism evidence="1 3">
    <name type="scientific">Streptococcus mitis</name>
    <dbReference type="NCBI Taxonomy" id="28037"/>
    <lineage>
        <taxon>Bacteria</taxon>
        <taxon>Bacillati</taxon>
        <taxon>Bacillota</taxon>
        <taxon>Bacilli</taxon>
        <taxon>Lactobacillales</taxon>
        <taxon>Streptococcaceae</taxon>
        <taxon>Streptococcus</taxon>
        <taxon>Streptococcus mitis group</taxon>
    </lineage>
</organism>
<evidence type="ECO:0000313" key="4">
    <source>
        <dbReference type="Proteomes" id="UP000267438"/>
    </source>
</evidence>
<reference evidence="1 3" key="1">
    <citation type="submission" date="2015-02" db="EMBL/GenBank/DDBJ databases">
        <title>Evolution of amylase-binding proteins of oral streptococcal species.</title>
        <authorList>
            <person name="Haase E.M."/>
        </authorList>
    </citation>
    <scope>NUCLEOTIDE SEQUENCE [LARGE SCALE GENOMIC DNA]</scope>
    <source>
        <strain evidence="1 3">OT25</strain>
    </source>
</reference>
<evidence type="ECO:0000313" key="2">
    <source>
        <dbReference type="EMBL" id="RSJ13581.1"/>
    </source>
</evidence>
<dbReference type="GO" id="GO:0016779">
    <property type="term" value="F:nucleotidyltransferase activity"/>
    <property type="evidence" value="ECO:0007669"/>
    <property type="project" value="UniProtKB-KW"/>
</dbReference>
<keyword evidence="1" id="KW-0548">Nucleotidyltransferase</keyword>
<dbReference type="PATRIC" id="fig|28037.212.peg.869"/>
<gene>
    <name evidence="1" type="primary">mreA_1</name>
    <name evidence="2" type="ORF">D8836_04270</name>
    <name evidence="1" type="ORF">TZ90_00902</name>
</gene>
<dbReference type="EC" id="2.7.1.26" evidence="1"/>
<dbReference type="AlphaFoldDB" id="A0A0F2DEA2"/>
<evidence type="ECO:0000313" key="3">
    <source>
        <dbReference type="Proteomes" id="UP000033538"/>
    </source>
</evidence>
<keyword evidence="1" id="KW-0418">Kinase</keyword>
<dbReference type="Proteomes" id="UP000033538">
    <property type="component" value="Unassembled WGS sequence"/>
</dbReference>
<keyword evidence="1" id="KW-0808">Transferase</keyword>
<evidence type="ECO:0000313" key="1">
    <source>
        <dbReference type="EMBL" id="KJQ68534.1"/>
    </source>
</evidence>